<evidence type="ECO:0000313" key="4">
    <source>
        <dbReference type="Proteomes" id="UP000789759"/>
    </source>
</evidence>
<dbReference type="SUPFAM" id="SSF53098">
    <property type="entry name" value="Ribonuclease H-like"/>
    <property type="match status" value="1"/>
</dbReference>
<dbReference type="InterPro" id="IPR025525">
    <property type="entry name" value="hAT-like_transposase_RNase-H"/>
</dbReference>
<evidence type="ECO:0000259" key="1">
    <source>
        <dbReference type="Pfam" id="PF05699"/>
    </source>
</evidence>
<keyword evidence="4" id="KW-1185">Reference proteome</keyword>
<dbReference type="Proteomes" id="UP000789759">
    <property type="component" value="Unassembled WGS sequence"/>
</dbReference>
<evidence type="ECO:0000259" key="2">
    <source>
        <dbReference type="Pfam" id="PF14372"/>
    </source>
</evidence>
<reference evidence="3" key="1">
    <citation type="submission" date="2021-06" db="EMBL/GenBank/DDBJ databases">
        <authorList>
            <person name="Kallberg Y."/>
            <person name="Tangrot J."/>
            <person name="Rosling A."/>
        </authorList>
    </citation>
    <scope>NUCLEOTIDE SEQUENCE</scope>
    <source>
        <strain evidence="3">FL966</strain>
    </source>
</reference>
<dbReference type="PANTHER" id="PTHR23272:SF21">
    <property type="entry name" value="BED ZINC FINGER AND HAT DIMERIZATION DOMAIN-CONTAINING PROTEIN"/>
    <property type="match status" value="1"/>
</dbReference>
<dbReference type="GO" id="GO:0003677">
    <property type="term" value="F:DNA binding"/>
    <property type="evidence" value="ECO:0007669"/>
    <property type="project" value="InterPro"/>
</dbReference>
<proteinExistence type="predicted"/>
<dbReference type="InterPro" id="IPR012337">
    <property type="entry name" value="RNaseH-like_sf"/>
</dbReference>
<sequence>MTDILVASNNSLKLNYPTELECHPTLGDLHLIFTTINKSLEEIIDNTVNETTPKLVATAMAIKFDEYWQKLDQSSFMIAPLDPNIKLSLYNAEKQHKAQQYIENLYSKYSTSNASLSSQTNSLQLTSRNYFKKTLKRSFDSSSVTSELRNYLISAEVDCEVLSWWKAHANNRNYKNIAKMAQDYLCIQATSVPSEQIFSVAKHTINSLRNRLDPEKARATLCLKSWYESG</sequence>
<protein>
    <submittedName>
        <fullName evidence="3">15238_t:CDS:1</fullName>
    </submittedName>
</protein>
<comment type="caution">
    <text evidence="3">The sequence shown here is derived from an EMBL/GenBank/DDBJ whole genome shotgun (WGS) entry which is preliminary data.</text>
</comment>
<dbReference type="Pfam" id="PF14372">
    <property type="entry name" value="hAT-like_RNase-H"/>
    <property type="match status" value="1"/>
</dbReference>
<feature type="domain" description="HAT C-terminal dimerisation" evidence="1">
    <location>
        <begin position="158"/>
        <end position="227"/>
    </location>
</feature>
<dbReference type="OrthoDB" id="2434545at2759"/>
<name>A0A9N9ERD9_9GLOM</name>
<dbReference type="EMBL" id="CAJVQA010009996">
    <property type="protein sequence ID" value="CAG8691993.1"/>
    <property type="molecule type" value="Genomic_DNA"/>
</dbReference>
<gene>
    <name evidence="3" type="ORF">CPELLU_LOCUS11350</name>
</gene>
<dbReference type="Pfam" id="PF05699">
    <property type="entry name" value="Dimer_Tnp_hAT"/>
    <property type="match status" value="1"/>
</dbReference>
<feature type="domain" description="hAT-like transposase RNase-H fold" evidence="2">
    <location>
        <begin position="23"/>
        <end position="104"/>
    </location>
</feature>
<organism evidence="3 4">
    <name type="scientific">Cetraspora pellucida</name>
    <dbReference type="NCBI Taxonomy" id="1433469"/>
    <lineage>
        <taxon>Eukaryota</taxon>
        <taxon>Fungi</taxon>
        <taxon>Fungi incertae sedis</taxon>
        <taxon>Mucoromycota</taxon>
        <taxon>Glomeromycotina</taxon>
        <taxon>Glomeromycetes</taxon>
        <taxon>Diversisporales</taxon>
        <taxon>Gigasporaceae</taxon>
        <taxon>Cetraspora</taxon>
    </lineage>
</organism>
<dbReference type="PANTHER" id="PTHR23272">
    <property type="entry name" value="BED FINGER-RELATED"/>
    <property type="match status" value="1"/>
</dbReference>
<evidence type="ECO:0000313" key="3">
    <source>
        <dbReference type="EMBL" id="CAG8691993.1"/>
    </source>
</evidence>
<dbReference type="AlphaFoldDB" id="A0A9N9ERD9"/>
<dbReference type="InterPro" id="IPR008906">
    <property type="entry name" value="HATC_C_dom"/>
</dbReference>
<accession>A0A9N9ERD9</accession>
<dbReference type="GO" id="GO:0046983">
    <property type="term" value="F:protein dimerization activity"/>
    <property type="evidence" value="ECO:0007669"/>
    <property type="project" value="InterPro"/>
</dbReference>
<feature type="non-terminal residue" evidence="3">
    <location>
        <position position="230"/>
    </location>
</feature>